<evidence type="ECO:0008006" key="4">
    <source>
        <dbReference type="Google" id="ProtNLM"/>
    </source>
</evidence>
<dbReference type="AlphaFoldDB" id="A0A0E2B0N7"/>
<name>A0A0E2B0N7_BACFG</name>
<protein>
    <recommendedName>
        <fullName evidence="4">RteC protein</fullName>
    </recommendedName>
</protein>
<comment type="caution">
    <text evidence="2">The sequence shown here is derived from an EMBL/GenBank/DDBJ whole genome shotgun (WGS) entry which is preliminary data.</text>
</comment>
<dbReference type="PATRIC" id="fig|997883.3.peg.2084"/>
<sequence length="203" mass="23345">MEEFKTTPYIRLLSEGNAAKEDFEKALSDFTHRIYEFCMKEKDRVFIYFSLHCIRTQLIQIEEMRTETGGKLSASGGIAFVDAAIEWTKGMPRGNEESTQGNGGETEDDAPPQIVWTGKVIHLMEFIYGSDTLKNFNDGKVTIKEVAAHFGKMLGIEIKDPSGCYVNMRERVQESRTTYIDSMRDALLERMDKDDEKLYRRKK</sequence>
<dbReference type="RefSeq" id="WP_005794589.1">
    <property type="nucleotide sequence ID" value="NZ_JH724215.1"/>
</dbReference>
<proteinExistence type="predicted"/>
<dbReference type="HOGENOM" id="CLU_116605_0_0_10"/>
<evidence type="ECO:0000313" key="3">
    <source>
        <dbReference type="Proteomes" id="UP000003879"/>
    </source>
</evidence>
<dbReference type="EMBL" id="AGXN01000012">
    <property type="protein sequence ID" value="EIY96101.1"/>
    <property type="molecule type" value="Genomic_DNA"/>
</dbReference>
<evidence type="ECO:0000313" key="2">
    <source>
        <dbReference type="EMBL" id="EIY96101.1"/>
    </source>
</evidence>
<feature type="region of interest" description="Disordered" evidence="1">
    <location>
        <begin position="91"/>
        <end position="111"/>
    </location>
</feature>
<evidence type="ECO:0000256" key="1">
    <source>
        <dbReference type="SAM" id="MobiDB-lite"/>
    </source>
</evidence>
<dbReference type="Proteomes" id="UP000003879">
    <property type="component" value="Unassembled WGS sequence"/>
</dbReference>
<gene>
    <name evidence="2" type="ORF">HMPREF1056_01989</name>
</gene>
<accession>A0A0E2B0N7</accession>
<dbReference type="Pfam" id="PF09357">
    <property type="entry name" value="RteC"/>
    <property type="match status" value="1"/>
</dbReference>
<organism evidence="2 3">
    <name type="scientific">Bacteroides fragilis CL07T12C05</name>
    <dbReference type="NCBI Taxonomy" id="997883"/>
    <lineage>
        <taxon>Bacteria</taxon>
        <taxon>Pseudomonadati</taxon>
        <taxon>Bacteroidota</taxon>
        <taxon>Bacteroidia</taxon>
        <taxon>Bacteroidales</taxon>
        <taxon>Bacteroidaceae</taxon>
        <taxon>Bacteroides</taxon>
    </lineage>
</organism>
<dbReference type="InterPro" id="IPR018534">
    <property type="entry name" value="Tet_reg_excision_RteC"/>
</dbReference>
<reference evidence="2 3" key="1">
    <citation type="submission" date="2012-02" db="EMBL/GenBank/DDBJ databases">
        <title>The Genome Sequence of Bacteroides fragilis CL07T12C05.</title>
        <authorList>
            <consortium name="The Broad Institute Genome Sequencing Platform"/>
            <person name="Earl A."/>
            <person name="Ward D."/>
            <person name="Feldgarden M."/>
            <person name="Gevers D."/>
            <person name="Zitomersky N.L."/>
            <person name="Coyne M.J."/>
            <person name="Comstock L.E."/>
            <person name="Young S.K."/>
            <person name="Zeng Q."/>
            <person name="Gargeya S."/>
            <person name="Fitzgerald M."/>
            <person name="Haas B."/>
            <person name="Abouelleil A."/>
            <person name="Alvarado L."/>
            <person name="Arachchi H.M."/>
            <person name="Berlin A."/>
            <person name="Chapman S.B."/>
            <person name="Gearin G."/>
            <person name="Goldberg J."/>
            <person name="Griggs A."/>
            <person name="Gujja S."/>
            <person name="Hansen M."/>
            <person name="Heiman D."/>
            <person name="Howarth C."/>
            <person name="Larimer J."/>
            <person name="Lui A."/>
            <person name="MacDonald P.J.P."/>
            <person name="McCowen C."/>
            <person name="Montmayeur A."/>
            <person name="Murphy C."/>
            <person name="Neiman D."/>
            <person name="Pearson M."/>
            <person name="Priest M."/>
            <person name="Roberts A."/>
            <person name="Saif S."/>
            <person name="Shea T."/>
            <person name="Sisk P."/>
            <person name="Stolte C."/>
            <person name="Sykes S."/>
            <person name="Wortman J."/>
            <person name="Nusbaum C."/>
            <person name="Birren B."/>
        </authorList>
    </citation>
    <scope>NUCLEOTIDE SEQUENCE [LARGE SCALE GENOMIC DNA]</scope>
    <source>
        <strain evidence="2 3">CL07T12C05</strain>
    </source>
</reference>